<accession>A0ACB7ZUD7</accession>
<comment type="caution">
    <text evidence="1">The sequence shown here is derived from an EMBL/GenBank/DDBJ whole genome shotgun (WGS) entry which is preliminary data.</text>
</comment>
<dbReference type="Proteomes" id="UP000790377">
    <property type="component" value="Unassembled WGS sequence"/>
</dbReference>
<gene>
    <name evidence="1" type="ORF">BJ138DRAFT_1130936</name>
</gene>
<sequence>MSSNNLSAGGTYRCGYSPRKSPVSTRSVLSSPRPYTPSRICRQDHLNGDQSHVRSSPVRFTVSPRPTSPPSSSSPLPSNTSSDTTIPSFRSAMKAEDIFNTSLGNQPEIHETAYELPSLTDAIARPVPVNISQDLLDMARARRAVCQARKKLFSQILAEQDLRTRFYRRRVMEADDAIDIATTTVGTISAMIRNNGGSLYSSRQTRNHYRRRAQNVETSDIC</sequence>
<dbReference type="EMBL" id="MU268466">
    <property type="protein sequence ID" value="KAH7904467.1"/>
    <property type="molecule type" value="Genomic_DNA"/>
</dbReference>
<evidence type="ECO:0000313" key="1">
    <source>
        <dbReference type="EMBL" id="KAH7904467.1"/>
    </source>
</evidence>
<proteinExistence type="predicted"/>
<keyword evidence="2" id="KW-1185">Reference proteome</keyword>
<name>A0ACB7ZUD7_9AGAM</name>
<evidence type="ECO:0000313" key="2">
    <source>
        <dbReference type="Proteomes" id="UP000790377"/>
    </source>
</evidence>
<reference evidence="1" key="1">
    <citation type="journal article" date="2021" name="New Phytol.">
        <title>Evolutionary innovations through gain and loss of genes in the ectomycorrhizal Boletales.</title>
        <authorList>
            <person name="Wu G."/>
            <person name="Miyauchi S."/>
            <person name="Morin E."/>
            <person name="Kuo A."/>
            <person name="Drula E."/>
            <person name="Varga T."/>
            <person name="Kohler A."/>
            <person name="Feng B."/>
            <person name="Cao Y."/>
            <person name="Lipzen A."/>
            <person name="Daum C."/>
            <person name="Hundley H."/>
            <person name="Pangilinan J."/>
            <person name="Johnson J."/>
            <person name="Barry K."/>
            <person name="LaButti K."/>
            <person name="Ng V."/>
            <person name="Ahrendt S."/>
            <person name="Min B."/>
            <person name="Choi I.G."/>
            <person name="Park H."/>
            <person name="Plett J.M."/>
            <person name="Magnuson J."/>
            <person name="Spatafora J.W."/>
            <person name="Nagy L.G."/>
            <person name="Henrissat B."/>
            <person name="Grigoriev I.V."/>
            <person name="Yang Z.L."/>
            <person name="Xu J."/>
            <person name="Martin F.M."/>
        </authorList>
    </citation>
    <scope>NUCLEOTIDE SEQUENCE</scope>
    <source>
        <strain evidence="1">ATCC 28755</strain>
    </source>
</reference>
<organism evidence="1 2">
    <name type="scientific">Hygrophoropsis aurantiaca</name>
    <dbReference type="NCBI Taxonomy" id="72124"/>
    <lineage>
        <taxon>Eukaryota</taxon>
        <taxon>Fungi</taxon>
        <taxon>Dikarya</taxon>
        <taxon>Basidiomycota</taxon>
        <taxon>Agaricomycotina</taxon>
        <taxon>Agaricomycetes</taxon>
        <taxon>Agaricomycetidae</taxon>
        <taxon>Boletales</taxon>
        <taxon>Coniophorineae</taxon>
        <taxon>Hygrophoropsidaceae</taxon>
        <taxon>Hygrophoropsis</taxon>
    </lineage>
</organism>
<protein>
    <submittedName>
        <fullName evidence="1">Uncharacterized protein</fullName>
    </submittedName>
</protein>